<reference evidence="2 4" key="2">
    <citation type="submission" date="2021-03" db="EMBL/GenBank/DDBJ databases">
        <title>Mucilaginibacter strains isolated from gold and copper mining confer multi heavy-metal resistance.</title>
        <authorList>
            <person name="Li Y."/>
        </authorList>
    </citation>
    <scope>NUCLEOTIDE SEQUENCE [LARGE SCALE GENOMIC DNA]</scope>
    <source>
        <strain evidence="2 4">P2-4</strain>
    </source>
</reference>
<dbReference type="EMBL" id="CP043451">
    <property type="protein sequence ID" value="QEM05023.1"/>
    <property type="molecule type" value="Genomic_DNA"/>
</dbReference>
<dbReference type="EMBL" id="CP071880">
    <property type="protein sequence ID" value="QTE52459.1"/>
    <property type="molecule type" value="Genomic_DNA"/>
</dbReference>
<name>A0AAE6JGA6_9SPHI</name>
<dbReference type="AlphaFoldDB" id="A0AAE6JGA6"/>
<dbReference type="Proteomes" id="UP000663940">
    <property type="component" value="Chromosome"/>
</dbReference>
<dbReference type="RefSeq" id="WP_112658287.1">
    <property type="nucleotide sequence ID" value="NZ_CP043451.1"/>
</dbReference>
<organism evidence="1 3">
    <name type="scientific">Mucilaginibacter rubeus</name>
    <dbReference type="NCBI Taxonomy" id="2027860"/>
    <lineage>
        <taxon>Bacteria</taxon>
        <taxon>Pseudomonadati</taxon>
        <taxon>Bacteroidota</taxon>
        <taxon>Sphingobacteriia</taxon>
        <taxon>Sphingobacteriales</taxon>
        <taxon>Sphingobacteriaceae</taxon>
        <taxon>Mucilaginibacter</taxon>
    </lineage>
</organism>
<dbReference type="Proteomes" id="UP000250557">
    <property type="component" value="Chromosome"/>
</dbReference>
<proteinExistence type="predicted"/>
<sequence>MENEAIDNVEEGDIVDFISPVNKVTSPVKAVNKENRQVLINFFEDPELVIDRVNKWVSFDLLKITKKKAN</sequence>
<keyword evidence="4" id="KW-1185">Reference proteome</keyword>
<protein>
    <submittedName>
        <fullName evidence="1">Uncharacterized protein</fullName>
    </submittedName>
</protein>
<evidence type="ECO:0000313" key="2">
    <source>
        <dbReference type="EMBL" id="QTE52459.1"/>
    </source>
</evidence>
<accession>A0AAE6JGA6</accession>
<evidence type="ECO:0000313" key="1">
    <source>
        <dbReference type="EMBL" id="QEM05023.1"/>
    </source>
</evidence>
<evidence type="ECO:0000313" key="4">
    <source>
        <dbReference type="Proteomes" id="UP000663940"/>
    </source>
</evidence>
<evidence type="ECO:0000313" key="3">
    <source>
        <dbReference type="Proteomes" id="UP000250557"/>
    </source>
</evidence>
<reference evidence="1 3" key="1">
    <citation type="submission" date="2019-08" db="EMBL/GenBank/DDBJ databases">
        <title>Comparative genome analysis confer to the adaptation heavy metal polluted environment.</title>
        <authorList>
            <person name="Li Y."/>
        </authorList>
    </citation>
    <scope>NUCLEOTIDE SEQUENCE [LARGE SCALE GENOMIC DNA]</scope>
    <source>
        <strain evidence="1 3">P2</strain>
    </source>
</reference>
<gene>
    <name evidence="1" type="ORF">DIU31_016415</name>
    <name evidence="2" type="ORF">J3L21_11075</name>
</gene>